<dbReference type="EMBL" id="MNBE01000165">
    <property type="protein sequence ID" value="OKP12965.1"/>
    <property type="molecule type" value="Genomic_DNA"/>
</dbReference>
<evidence type="ECO:0000313" key="2">
    <source>
        <dbReference type="EMBL" id="OKP12965.1"/>
    </source>
</evidence>
<evidence type="ECO:0000313" key="3">
    <source>
        <dbReference type="Proteomes" id="UP000186955"/>
    </source>
</evidence>
<proteinExistence type="predicted"/>
<keyword evidence="3" id="KW-1185">Reference proteome</keyword>
<organism evidence="2 3">
    <name type="scientific">Penicillium subrubescens</name>
    <dbReference type="NCBI Taxonomy" id="1316194"/>
    <lineage>
        <taxon>Eukaryota</taxon>
        <taxon>Fungi</taxon>
        <taxon>Dikarya</taxon>
        <taxon>Ascomycota</taxon>
        <taxon>Pezizomycotina</taxon>
        <taxon>Eurotiomycetes</taxon>
        <taxon>Eurotiomycetidae</taxon>
        <taxon>Eurotiales</taxon>
        <taxon>Aspergillaceae</taxon>
        <taxon>Penicillium</taxon>
    </lineage>
</organism>
<dbReference type="STRING" id="1316194.A0A1Q5UKF1"/>
<name>A0A1Q5UKF1_9EURO</name>
<protein>
    <submittedName>
        <fullName evidence="2">Uncharacterized protein</fullName>
    </submittedName>
</protein>
<sequence length="89" mass="10972">MKGEKLKDPTQWRNFSRSKIYARQKRVWNLIDPHTEERYLERTIRKSRRPQYPEGGNDPAKRDWRDRMDIYKLDLAEWEQQQSKSLGHQ</sequence>
<evidence type="ECO:0000256" key="1">
    <source>
        <dbReference type="SAM" id="MobiDB-lite"/>
    </source>
</evidence>
<accession>A0A1Q5UKF1</accession>
<gene>
    <name evidence="2" type="ORF">PENSUB_1347</name>
</gene>
<feature type="region of interest" description="Disordered" evidence="1">
    <location>
        <begin position="42"/>
        <end position="65"/>
    </location>
</feature>
<reference evidence="2 3" key="1">
    <citation type="submission" date="2016-10" db="EMBL/GenBank/DDBJ databases">
        <title>Genome sequence of the ascomycete fungus Penicillium subrubescens.</title>
        <authorList>
            <person name="De Vries R.P."/>
            <person name="Peng M."/>
            <person name="Dilokpimol A."/>
            <person name="Hilden K."/>
            <person name="Makela M.R."/>
            <person name="Grigoriev I."/>
            <person name="Riley R."/>
            <person name="Granchi Z."/>
        </authorList>
    </citation>
    <scope>NUCLEOTIDE SEQUENCE [LARGE SCALE GENOMIC DNA]</scope>
    <source>
        <strain evidence="2 3">CBS 132785</strain>
    </source>
</reference>
<comment type="caution">
    <text evidence="2">The sequence shown here is derived from an EMBL/GenBank/DDBJ whole genome shotgun (WGS) entry which is preliminary data.</text>
</comment>
<dbReference type="Proteomes" id="UP000186955">
    <property type="component" value="Unassembled WGS sequence"/>
</dbReference>
<dbReference type="AlphaFoldDB" id="A0A1Q5UKF1"/>
<dbReference type="OrthoDB" id="2663223at2759"/>